<dbReference type="Gene3D" id="3.40.50.1000">
    <property type="entry name" value="HAD superfamily/HAD-like"/>
    <property type="match status" value="1"/>
</dbReference>
<dbReference type="InterPro" id="IPR041492">
    <property type="entry name" value="HAD_2"/>
</dbReference>
<dbReference type="SUPFAM" id="SSF56784">
    <property type="entry name" value="HAD-like"/>
    <property type="match status" value="1"/>
</dbReference>
<sequence>MKKIIFDMDGVLVDSEYTYLQSKTDILHEQGFMKDISYQYQFMGTTYDFMWQTMKDELGLPDSVETYIDKMNRYRQAMIERDGVRAIKNSVELVDELGKRGYQMAVASSSPKLEIMRNLRQLGITSQFAHLVSGEEVARSKPNPDIFEKAAHLLQAPSSECIVIEDTRNGVLAAKAAGMYTIGFANPDYPKQDLSKADIIVTDMMDALTIITEAK</sequence>
<dbReference type="InterPro" id="IPR023214">
    <property type="entry name" value="HAD_sf"/>
</dbReference>
<protein>
    <submittedName>
        <fullName evidence="1">HAD family hydrolase</fullName>
    </submittedName>
</protein>
<accession>A0A3N4GDB0</accession>
<dbReference type="NCBIfam" id="TIGR01549">
    <property type="entry name" value="HAD-SF-IA-v1"/>
    <property type="match status" value="1"/>
</dbReference>
<reference evidence="1 2" key="1">
    <citation type="submission" date="2018-11" db="EMBL/GenBank/DDBJ databases">
        <title>Aerococcus sp. SJQ22, whole genome shotgun sequence.</title>
        <authorList>
            <person name="Sun L."/>
            <person name="Gao X."/>
            <person name="Chen W."/>
            <person name="Huang K."/>
        </authorList>
    </citation>
    <scope>NUCLEOTIDE SEQUENCE [LARGE SCALE GENOMIC DNA]</scope>
    <source>
        <strain evidence="1 2">SJQ22</strain>
    </source>
</reference>
<dbReference type="EMBL" id="RKMG01000009">
    <property type="protein sequence ID" value="RPA60762.1"/>
    <property type="molecule type" value="Genomic_DNA"/>
</dbReference>
<dbReference type="OrthoDB" id="9797743at2"/>
<dbReference type="SFLD" id="SFLDG01135">
    <property type="entry name" value="C1.5.6:_HAD__Beta-PGM__Phospha"/>
    <property type="match status" value="1"/>
</dbReference>
<dbReference type="InterPro" id="IPR006439">
    <property type="entry name" value="HAD-SF_hydro_IA"/>
</dbReference>
<dbReference type="InterPro" id="IPR023198">
    <property type="entry name" value="PGP-like_dom2"/>
</dbReference>
<keyword evidence="2" id="KW-1185">Reference proteome</keyword>
<proteinExistence type="predicted"/>
<dbReference type="Pfam" id="PF13419">
    <property type="entry name" value="HAD_2"/>
    <property type="match status" value="1"/>
</dbReference>
<dbReference type="SFLD" id="SFLDS00003">
    <property type="entry name" value="Haloacid_Dehalogenase"/>
    <property type="match status" value="1"/>
</dbReference>
<dbReference type="PRINTS" id="PR00413">
    <property type="entry name" value="HADHALOGNASE"/>
</dbReference>
<dbReference type="PANTHER" id="PTHR18901:SF38">
    <property type="entry name" value="PSEUDOURIDINE-5'-PHOSPHATASE"/>
    <property type="match status" value="1"/>
</dbReference>
<dbReference type="Proteomes" id="UP000273977">
    <property type="component" value="Unassembled WGS sequence"/>
</dbReference>
<comment type="caution">
    <text evidence="1">The sequence shown here is derived from an EMBL/GenBank/DDBJ whole genome shotgun (WGS) entry which is preliminary data.</text>
</comment>
<dbReference type="PANTHER" id="PTHR18901">
    <property type="entry name" value="2-DEOXYGLUCOSE-6-PHOSPHATE PHOSPHATASE 2"/>
    <property type="match status" value="1"/>
</dbReference>
<dbReference type="NCBIfam" id="TIGR01509">
    <property type="entry name" value="HAD-SF-IA-v3"/>
    <property type="match status" value="1"/>
</dbReference>
<dbReference type="CDD" id="cd16423">
    <property type="entry name" value="HAD_BPGM-like"/>
    <property type="match status" value="1"/>
</dbReference>
<dbReference type="AlphaFoldDB" id="A0A3N4GDB0"/>
<evidence type="ECO:0000313" key="2">
    <source>
        <dbReference type="Proteomes" id="UP000273977"/>
    </source>
</evidence>
<dbReference type="SFLD" id="SFLDG01129">
    <property type="entry name" value="C1.5:_HAD__Beta-PGM__Phosphata"/>
    <property type="match status" value="1"/>
</dbReference>
<evidence type="ECO:0000313" key="1">
    <source>
        <dbReference type="EMBL" id="RPA60762.1"/>
    </source>
</evidence>
<name>A0A3N4GDB0_9LACT</name>
<dbReference type="GO" id="GO:0016787">
    <property type="term" value="F:hydrolase activity"/>
    <property type="evidence" value="ECO:0007669"/>
    <property type="project" value="UniProtKB-KW"/>
</dbReference>
<keyword evidence="1" id="KW-0378">Hydrolase</keyword>
<organism evidence="1 2">
    <name type="scientific">Aerococcus agrisoli</name>
    <dbReference type="NCBI Taxonomy" id="2487350"/>
    <lineage>
        <taxon>Bacteria</taxon>
        <taxon>Bacillati</taxon>
        <taxon>Bacillota</taxon>
        <taxon>Bacilli</taxon>
        <taxon>Lactobacillales</taxon>
        <taxon>Aerococcaceae</taxon>
        <taxon>Aerococcus</taxon>
    </lineage>
</organism>
<dbReference type="InterPro" id="IPR036412">
    <property type="entry name" value="HAD-like_sf"/>
</dbReference>
<dbReference type="Gene3D" id="1.10.150.240">
    <property type="entry name" value="Putative phosphatase, domain 2"/>
    <property type="match status" value="1"/>
</dbReference>
<gene>
    <name evidence="1" type="ORF">EF384_04155</name>
</gene>